<dbReference type="EMBL" id="CP089275">
    <property type="protein sequence ID" value="USP74971.1"/>
    <property type="molecule type" value="Genomic_DNA"/>
</dbReference>
<feature type="compositionally biased region" description="Low complexity" evidence="1">
    <location>
        <begin position="32"/>
        <end position="41"/>
    </location>
</feature>
<dbReference type="PANTHER" id="PTHR37466">
    <property type="entry name" value="SLR1628 PROTEIN"/>
    <property type="match status" value="1"/>
</dbReference>
<dbReference type="InterPro" id="IPR018714">
    <property type="entry name" value="DUF2237"/>
</dbReference>
<organism evidence="2 3">
    <name type="scientific">Curvularia clavata</name>
    <dbReference type="NCBI Taxonomy" id="95742"/>
    <lineage>
        <taxon>Eukaryota</taxon>
        <taxon>Fungi</taxon>
        <taxon>Dikarya</taxon>
        <taxon>Ascomycota</taxon>
        <taxon>Pezizomycotina</taxon>
        <taxon>Dothideomycetes</taxon>
        <taxon>Pleosporomycetidae</taxon>
        <taxon>Pleosporales</taxon>
        <taxon>Pleosporineae</taxon>
        <taxon>Pleosporaceae</taxon>
        <taxon>Curvularia</taxon>
    </lineage>
</organism>
<feature type="compositionally biased region" description="Basic and acidic residues" evidence="1">
    <location>
        <begin position="145"/>
        <end position="164"/>
    </location>
</feature>
<dbReference type="OrthoDB" id="1517790at2759"/>
<dbReference type="VEuPathDB" id="FungiDB:yc1106_02245"/>
<feature type="region of interest" description="Disordered" evidence="1">
    <location>
        <begin position="1"/>
        <end position="45"/>
    </location>
</feature>
<dbReference type="Pfam" id="PF09996">
    <property type="entry name" value="DUF2237"/>
    <property type="match status" value="1"/>
</dbReference>
<evidence type="ECO:0000256" key="1">
    <source>
        <dbReference type="SAM" id="MobiDB-lite"/>
    </source>
</evidence>
<name>A0A9Q8Z2Z6_CURCL</name>
<keyword evidence="3" id="KW-1185">Reference proteome</keyword>
<evidence type="ECO:0000313" key="2">
    <source>
        <dbReference type="EMBL" id="USP74971.1"/>
    </source>
</evidence>
<dbReference type="AlphaFoldDB" id="A0A9Q8Z2Z6"/>
<evidence type="ECO:0000313" key="3">
    <source>
        <dbReference type="Proteomes" id="UP001056012"/>
    </source>
</evidence>
<accession>A0A9Q8Z2Z6</accession>
<dbReference type="PANTHER" id="PTHR37466:SF1">
    <property type="entry name" value="SLR1628 PROTEIN"/>
    <property type="match status" value="1"/>
</dbReference>
<proteinExistence type="predicted"/>
<feature type="region of interest" description="Disordered" evidence="1">
    <location>
        <begin position="132"/>
        <end position="164"/>
    </location>
</feature>
<dbReference type="Gene3D" id="3.30.56.110">
    <property type="entry name" value="Protein of unknown function DUF2237"/>
    <property type="match status" value="1"/>
</dbReference>
<sequence>MSGKNEQGSIDVKQKNVLNAPLHKHSSERSAPSSLPPTLSTGTCNSNNPIAAIVTNSFLDFSSSLGTDLRKIGLEPGQRVCLEASMWKSAIDNKIRDVPRVKLEATHVKALNSVGIDMLKRWAAEPELEGKRDRVIKPGEGGESWARESGDIGAKDPRSQVRRL</sequence>
<protein>
    <submittedName>
        <fullName evidence="2">Uncharacterized protein</fullName>
    </submittedName>
</protein>
<gene>
    <name evidence="2" type="ORF">yc1106_02245</name>
</gene>
<dbReference type="Proteomes" id="UP001056012">
    <property type="component" value="Chromosome 2"/>
</dbReference>
<reference evidence="2" key="1">
    <citation type="submission" date="2021-12" db="EMBL/GenBank/DDBJ databases">
        <title>Curvularia clavata genome.</title>
        <authorList>
            <person name="Cao Y."/>
        </authorList>
    </citation>
    <scope>NUCLEOTIDE SEQUENCE</scope>
    <source>
        <strain evidence="2">Yc1106</strain>
    </source>
</reference>